<reference evidence="2" key="1">
    <citation type="submission" date="2021-03" db="EMBL/GenBank/DDBJ databases">
        <authorList>
            <person name="Tran Van P."/>
        </authorList>
    </citation>
    <scope>NUCLEOTIDE SEQUENCE</scope>
</reference>
<protein>
    <submittedName>
        <fullName evidence="2">Uncharacterized protein</fullName>
    </submittedName>
</protein>
<organism evidence="2 3">
    <name type="scientific">Timema podura</name>
    <name type="common">Walking stick</name>
    <dbReference type="NCBI Taxonomy" id="61482"/>
    <lineage>
        <taxon>Eukaryota</taxon>
        <taxon>Metazoa</taxon>
        <taxon>Ecdysozoa</taxon>
        <taxon>Arthropoda</taxon>
        <taxon>Hexapoda</taxon>
        <taxon>Insecta</taxon>
        <taxon>Pterygota</taxon>
        <taxon>Neoptera</taxon>
        <taxon>Polyneoptera</taxon>
        <taxon>Phasmatodea</taxon>
        <taxon>Timematodea</taxon>
        <taxon>Timematoidea</taxon>
        <taxon>Timematidae</taxon>
        <taxon>Timema</taxon>
    </lineage>
</organism>
<feature type="non-terminal residue" evidence="2">
    <location>
        <position position="411"/>
    </location>
</feature>
<feature type="region of interest" description="Disordered" evidence="1">
    <location>
        <begin position="81"/>
        <end position="100"/>
    </location>
</feature>
<name>A0ABN7PF47_TIMPD</name>
<comment type="caution">
    <text evidence="2">The sequence shown here is derived from an EMBL/GenBank/DDBJ whole genome shotgun (WGS) entry which is preliminary data.</text>
</comment>
<keyword evidence="3" id="KW-1185">Reference proteome</keyword>
<dbReference type="Proteomes" id="UP001153148">
    <property type="component" value="Unassembled WGS sequence"/>
</dbReference>
<feature type="compositionally biased region" description="Basic residues" evidence="1">
    <location>
        <begin position="159"/>
        <end position="170"/>
    </location>
</feature>
<evidence type="ECO:0000313" key="3">
    <source>
        <dbReference type="Proteomes" id="UP001153148"/>
    </source>
</evidence>
<feature type="region of interest" description="Disordered" evidence="1">
    <location>
        <begin position="149"/>
        <end position="177"/>
    </location>
</feature>
<accession>A0ABN7PF47</accession>
<evidence type="ECO:0000313" key="2">
    <source>
        <dbReference type="EMBL" id="CAG2065295.1"/>
    </source>
</evidence>
<evidence type="ECO:0000256" key="1">
    <source>
        <dbReference type="SAM" id="MobiDB-lite"/>
    </source>
</evidence>
<dbReference type="EMBL" id="CAJPIN010041726">
    <property type="protein sequence ID" value="CAG2065295.1"/>
    <property type="molecule type" value="Genomic_DNA"/>
</dbReference>
<proteinExistence type="predicted"/>
<gene>
    <name evidence="2" type="ORF">TPAB3V08_LOCUS12239</name>
</gene>
<sequence length="411" mass="47260">MFKVIKLFPSILRLSLKEIITIRKLQKIFEKPSLWLKFPYSCNLLPSIYFDFRNNVFDKKCLSKHGYRLIASDNFNYSTGMPPALKEKHPKKRKNEKESNNWIDYKTKKNKKTDMYITDSTKDNHKYHTELISKKKGENCLDESKIPKSYIIPSTSQRQSKHSRKNKKKSVASLEDKKNNLRYIPPRQSTLTPKCYTISSSDDSENEISLIYESKNRHQPIGLPQTKIKGQPIMRISDINKIPLPSNVDVVNKIVDIRTIPLPSSPKLINGADLEIIPLPEIIENYDNSNSVVSCEVLNSDTNLIKRDCENITEQTVSESLTSHKIEVTHTSVSAELNEVIFTADGGHGSHNHNETVMKIGSVDFDDIFVENGLVINSDMYHKALRMRNALEQNRQWEYLEDKHKHGGENS</sequence>